<name>A0A347WHF2_9PROT</name>
<evidence type="ECO:0000313" key="2">
    <source>
        <dbReference type="Proteomes" id="UP000264120"/>
    </source>
</evidence>
<proteinExistence type="predicted"/>
<gene>
    <name evidence="1" type="ORF">CD178_03551</name>
</gene>
<keyword evidence="1" id="KW-0614">Plasmid</keyword>
<evidence type="ECO:0000313" key="1">
    <source>
        <dbReference type="EMBL" id="AXY24295.1"/>
    </source>
</evidence>
<dbReference type="AlphaFoldDB" id="A0A347WHF2"/>
<keyword evidence="1" id="KW-0808">Transferase</keyword>
<sequence>MVFVFMLSPLVHFMSGLPRSGSTLLAAILRQNPVVAEAGYISPVAPMIVKLTSVMVEGEYQTEFDTKTRDRVLQGVLLNYYGKLSAPEGQQPMIIDNSRIWCTRLGLANALFPGSKVICCVRDPVWIIDSFERLIQRNPLLGSKIVPIERRGNLYSRIDYILGADGPFGFCWRAFNEAYHGDMAHNLIVVDYDRLVNDPAGTMTTLTDALQLPAWRYDFERVQFEEPVAFDQNLNSPGQHIVRERVGAIPRRLSIPPEISSRLAGGTFWRDPRKNPGGATIIA</sequence>
<keyword evidence="2" id="KW-1185">Reference proteome</keyword>
<organism evidence="1 2">
    <name type="scientific">Komagataeibacter saccharivorans</name>
    <dbReference type="NCBI Taxonomy" id="265959"/>
    <lineage>
        <taxon>Bacteria</taxon>
        <taxon>Pseudomonadati</taxon>
        <taxon>Pseudomonadota</taxon>
        <taxon>Alphaproteobacteria</taxon>
        <taxon>Acetobacterales</taxon>
        <taxon>Acetobacteraceae</taxon>
        <taxon>Komagataeibacter</taxon>
    </lineage>
</organism>
<dbReference type="EMBL" id="CP023041">
    <property type="protein sequence ID" value="AXY24295.1"/>
    <property type="molecule type" value="Genomic_DNA"/>
</dbReference>
<dbReference type="SUPFAM" id="SSF52540">
    <property type="entry name" value="P-loop containing nucleoside triphosphate hydrolases"/>
    <property type="match status" value="1"/>
</dbReference>
<dbReference type="GO" id="GO:0016740">
    <property type="term" value="F:transferase activity"/>
    <property type="evidence" value="ECO:0007669"/>
    <property type="project" value="UniProtKB-KW"/>
</dbReference>
<dbReference type="KEGG" id="ksc:CD178_03551"/>
<dbReference type="Pfam" id="PF13469">
    <property type="entry name" value="Sulfotransfer_3"/>
    <property type="match status" value="1"/>
</dbReference>
<dbReference type="InterPro" id="IPR027417">
    <property type="entry name" value="P-loop_NTPase"/>
</dbReference>
<dbReference type="Gene3D" id="3.40.50.300">
    <property type="entry name" value="P-loop containing nucleotide triphosphate hydrolases"/>
    <property type="match status" value="1"/>
</dbReference>
<geneLocation type="plasmid" evidence="1 2">
    <name>unnamed5</name>
</geneLocation>
<accession>A0A347WHF2</accession>
<reference evidence="1 2" key="1">
    <citation type="submission" date="2017-08" db="EMBL/GenBank/DDBJ databases">
        <title>Complete genome sequence of Gluconacetobacter saccharivorans CV1 isolated from Fermented Vinegar.</title>
        <authorList>
            <person name="Kim S.-Y."/>
        </authorList>
    </citation>
    <scope>NUCLEOTIDE SEQUENCE [LARGE SCALE GENOMIC DNA]</scope>
    <source>
        <strain evidence="1 2">CV1</strain>
        <plasmid evidence="1 2">unnamed5</plasmid>
    </source>
</reference>
<protein>
    <submittedName>
        <fullName evidence="1">Sulfotransferase domain protein</fullName>
    </submittedName>
</protein>
<dbReference type="Proteomes" id="UP000264120">
    <property type="component" value="Plasmid unnamed5"/>
</dbReference>